<protein>
    <submittedName>
        <fullName evidence="2">Uncharacterized protein</fullName>
    </submittedName>
</protein>
<evidence type="ECO:0000313" key="2">
    <source>
        <dbReference type="Ensembl" id="ENSNMLP00000042342.1"/>
    </source>
</evidence>
<feature type="transmembrane region" description="Helical" evidence="1">
    <location>
        <begin position="43"/>
        <end position="67"/>
    </location>
</feature>
<dbReference type="AlphaFoldDB" id="A0A8C6V1E8"/>
<evidence type="ECO:0000256" key="1">
    <source>
        <dbReference type="SAM" id="Phobius"/>
    </source>
</evidence>
<reference evidence="2" key="2">
    <citation type="submission" date="2025-09" db="UniProtKB">
        <authorList>
            <consortium name="Ensembl"/>
        </authorList>
    </citation>
    <scope>IDENTIFICATION</scope>
</reference>
<proteinExistence type="predicted"/>
<organism evidence="2 3">
    <name type="scientific">Neogobius melanostomus</name>
    <name type="common">round goby</name>
    <dbReference type="NCBI Taxonomy" id="47308"/>
    <lineage>
        <taxon>Eukaryota</taxon>
        <taxon>Metazoa</taxon>
        <taxon>Chordata</taxon>
        <taxon>Craniata</taxon>
        <taxon>Vertebrata</taxon>
        <taxon>Euteleostomi</taxon>
        <taxon>Actinopterygii</taxon>
        <taxon>Neopterygii</taxon>
        <taxon>Teleostei</taxon>
        <taxon>Neoteleostei</taxon>
        <taxon>Acanthomorphata</taxon>
        <taxon>Gobiaria</taxon>
        <taxon>Gobiiformes</taxon>
        <taxon>Gobioidei</taxon>
        <taxon>Gobiidae</taxon>
        <taxon>Benthophilinae</taxon>
        <taxon>Neogobiini</taxon>
        <taxon>Neogobius</taxon>
    </lineage>
</organism>
<dbReference type="Proteomes" id="UP000694523">
    <property type="component" value="Unplaced"/>
</dbReference>
<keyword evidence="1" id="KW-0812">Transmembrane</keyword>
<accession>A0A8C6V1E8</accession>
<reference evidence="2" key="1">
    <citation type="submission" date="2025-08" db="UniProtKB">
        <authorList>
            <consortium name="Ensembl"/>
        </authorList>
    </citation>
    <scope>IDENTIFICATION</scope>
</reference>
<name>A0A8C6V1E8_9GOBI</name>
<sequence length="82" mass="9204">AERRGRAPYLLLNQNCLIHFICSVSFHLVCVGSPAVLSARRSTAFSVLSSVPLYTDYVVWCLSLFTFKNIKNSVHSRQLSLT</sequence>
<keyword evidence="3" id="KW-1185">Reference proteome</keyword>
<keyword evidence="1" id="KW-0472">Membrane</keyword>
<keyword evidence="1" id="KW-1133">Transmembrane helix</keyword>
<dbReference type="Ensembl" id="ENSNMLT00000047031.1">
    <property type="protein sequence ID" value="ENSNMLP00000042342.1"/>
    <property type="gene ID" value="ENSNMLG00000025809.1"/>
</dbReference>
<evidence type="ECO:0000313" key="3">
    <source>
        <dbReference type="Proteomes" id="UP000694523"/>
    </source>
</evidence>
<feature type="transmembrane region" description="Helical" evidence="1">
    <location>
        <begin position="16"/>
        <end position="37"/>
    </location>
</feature>